<feature type="transmembrane region" description="Helical" evidence="8">
    <location>
        <begin position="352"/>
        <end position="372"/>
    </location>
</feature>
<keyword evidence="12" id="KW-1185">Reference proteome</keyword>
<evidence type="ECO:0000256" key="5">
    <source>
        <dbReference type="ARBA" id="ARBA00023136"/>
    </source>
</evidence>
<dbReference type="PANTHER" id="PTHR11920">
    <property type="entry name" value="GUANYLYL CYCLASE"/>
    <property type="match status" value="1"/>
</dbReference>
<keyword evidence="6 7" id="KW-0456">Lyase</keyword>
<keyword evidence="3" id="KW-0547">Nucleotide-binding</keyword>
<dbReference type="InterPro" id="IPR011990">
    <property type="entry name" value="TPR-like_helical_dom_sf"/>
</dbReference>
<feature type="domain" description="Guanylate cyclase" evidence="10">
    <location>
        <begin position="423"/>
        <end position="553"/>
    </location>
</feature>
<evidence type="ECO:0000256" key="6">
    <source>
        <dbReference type="ARBA" id="ARBA00023239"/>
    </source>
</evidence>
<reference evidence="12" key="1">
    <citation type="journal article" date="2019" name="Int. J. Syst. Evol. Microbiol.">
        <title>The Global Catalogue of Microorganisms (GCM) 10K type strain sequencing project: providing services to taxonomists for standard genome sequencing and annotation.</title>
        <authorList>
            <consortium name="The Broad Institute Genomics Platform"/>
            <consortium name="The Broad Institute Genome Sequencing Center for Infectious Disease"/>
            <person name="Wu L."/>
            <person name="Ma J."/>
        </authorList>
    </citation>
    <scope>NUCLEOTIDE SEQUENCE [LARGE SCALE GENOMIC DNA]</scope>
    <source>
        <strain evidence="12">CCUG 60898</strain>
    </source>
</reference>
<dbReference type="EMBL" id="JBHTJP010000032">
    <property type="protein sequence ID" value="MFD0975679.1"/>
    <property type="molecule type" value="Genomic_DNA"/>
</dbReference>
<evidence type="ECO:0000259" key="10">
    <source>
        <dbReference type="PROSITE" id="PS50125"/>
    </source>
</evidence>
<evidence type="ECO:0000256" key="8">
    <source>
        <dbReference type="SAM" id="Phobius"/>
    </source>
</evidence>
<dbReference type="Proteomes" id="UP001597100">
    <property type="component" value="Unassembled WGS sequence"/>
</dbReference>
<name>A0ABW3ICD7_9FLAO</name>
<dbReference type="Gene3D" id="1.25.40.10">
    <property type="entry name" value="Tetratricopeptide repeat domain"/>
    <property type="match status" value="1"/>
</dbReference>
<evidence type="ECO:0000256" key="3">
    <source>
        <dbReference type="ARBA" id="ARBA00022741"/>
    </source>
</evidence>
<keyword evidence="9" id="KW-0732">Signal</keyword>
<dbReference type="PROSITE" id="PS50125">
    <property type="entry name" value="GUANYLATE_CYCLASE_2"/>
    <property type="match status" value="1"/>
</dbReference>
<dbReference type="InterPro" id="IPR019734">
    <property type="entry name" value="TPR_rpt"/>
</dbReference>
<dbReference type="Pfam" id="PF00211">
    <property type="entry name" value="Guanylate_cyc"/>
    <property type="match status" value="1"/>
</dbReference>
<comment type="similarity">
    <text evidence="7">Belongs to the adenylyl cyclase class-4/guanylyl cyclase family.</text>
</comment>
<evidence type="ECO:0000256" key="1">
    <source>
        <dbReference type="ARBA" id="ARBA00004370"/>
    </source>
</evidence>
<evidence type="ECO:0000256" key="7">
    <source>
        <dbReference type="RuleBase" id="RU000405"/>
    </source>
</evidence>
<comment type="subcellular location">
    <subcellularLocation>
        <location evidence="1">Membrane</location>
    </subcellularLocation>
</comment>
<dbReference type="InterPro" id="IPR018297">
    <property type="entry name" value="A/G_cyclase_CS"/>
</dbReference>
<dbReference type="CDD" id="cd07302">
    <property type="entry name" value="CHD"/>
    <property type="match status" value="1"/>
</dbReference>
<dbReference type="InterPro" id="IPR001054">
    <property type="entry name" value="A/G_cyclase"/>
</dbReference>
<keyword evidence="2 8" id="KW-0812">Transmembrane</keyword>
<dbReference type="SMART" id="SM00028">
    <property type="entry name" value="TPR"/>
    <property type="match status" value="6"/>
</dbReference>
<evidence type="ECO:0000256" key="4">
    <source>
        <dbReference type="ARBA" id="ARBA00022989"/>
    </source>
</evidence>
<dbReference type="Pfam" id="PF13424">
    <property type="entry name" value="TPR_12"/>
    <property type="match status" value="2"/>
</dbReference>
<feature type="chain" id="PRO_5045221691" evidence="9">
    <location>
        <begin position="22"/>
        <end position="615"/>
    </location>
</feature>
<evidence type="ECO:0000313" key="12">
    <source>
        <dbReference type="Proteomes" id="UP001597100"/>
    </source>
</evidence>
<gene>
    <name evidence="11" type="ORF">ACFQ1G_02640</name>
</gene>
<accession>A0ABW3ICD7</accession>
<dbReference type="SMART" id="SM00044">
    <property type="entry name" value="CYCc"/>
    <property type="match status" value="1"/>
</dbReference>
<dbReference type="SUPFAM" id="SSF55073">
    <property type="entry name" value="Nucleotide cyclase"/>
    <property type="match status" value="1"/>
</dbReference>
<dbReference type="InterPro" id="IPR050401">
    <property type="entry name" value="Cyclic_nucleotide_synthase"/>
</dbReference>
<evidence type="ECO:0000256" key="9">
    <source>
        <dbReference type="SAM" id="SignalP"/>
    </source>
</evidence>
<dbReference type="PANTHER" id="PTHR11920:SF335">
    <property type="entry name" value="GUANYLATE CYCLASE"/>
    <property type="match status" value="1"/>
</dbReference>
<evidence type="ECO:0000256" key="2">
    <source>
        <dbReference type="ARBA" id="ARBA00022692"/>
    </source>
</evidence>
<dbReference type="SUPFAM" id="SSF48452">
    <property type="entry name" value="TPR-like"/>
    <property type="match status" value="2"/>
</dbReference>
<protein>
    <submittedName>
        <fullName evidence="11">Adenylate/guanylate cyclase domain-containing protein</fullName>
    </submittedName>
</protein>
<keyword evidence="4 8" id="KW-1133">Transmembrane helix</keyword>
<keyword evidence="5 8" id="KW-0472">Membrane</keyword>
<feature type="signal peptide" evidence="9">
    <location>
        <begin position="1"/>
        <end position="21"/>
    </location>
</feature>
<organism evidence="11 12">
    <name type="scientific">Salinimicrobium gaetbulicola</name>
    <dbReference type="NCBI Taxonomy" id="999702"/>
    <lineage>
        <taxon>Bacteria</taxon>
        <taxon>Pseudomonadati</taxon>
        <taxon>Bacteroidota</taxon>
        <taxon>Flavobacteriia</taxon>
        <taxon>Flavobacteriales</taxon>
        <taxon>Flavobacteriaceae</taxon>
        <taxon>Salinimicrobium</taxon>
    </lineage>
</organism>
<sequence length="615" mass="69464">MFKWKKACLITGLFYFLFFSAASQNRERVNELINQISSDNDLEELVILKEKTEKEVNPDLRLEYAELLIKKAAEDSLLNFLHSGYLQKGNALQLKGDYAKALEAFFQSLELAYKIGEPKGIGALMVSIADTYNMSGNSTTSQQYYKKAIGILRTTNDSVTLASGLLNAGDAAFTNKDYAKALEYFEESGLIFKEINYPLGIAYNLGNVGMVYAEQGKHELAKNNINESIAILEELKDYYPISVFLRYMADIYAKQNDLPTSFSYAERSLDLAISNGLKDQISESNLLLANLSSQAGNYEKAYNFFKDHITYRDSITNVQTVQQMAELRADSEVSQKQAEVDLLAQQKRTQNIIVLAIAVALFLLSLIALGLYRRNKFVNRTKRVIEKEKKRSDLLLRNILPEETAQELKEYGKVKSKRFESVTVLFTDFKDFTMYAETATPEELVESVDYYFSNFDDIIDKYGLEKIKTVGDAYMCAGGLPFPIRDHALNVVLAALEMVEFVSRAKQNVERNILKFDIRIGISSGPVVAGVVGKKKFVYDIWGDTVNIASRMESNCGTGRVNISENTFELIRDHCQCDYRGEIKAKNKGMMKMYYVSGIEIKKDESHSIQSPITA</sequence>
<dbReference type="InterPro" id="IPR029787">
    <property type="entry name" value="Nucleotide_cyclase"/>
</dbReference>
<dbReference type="RefSeq" id="WP_380736721.1">
    <property type="nucleotide sequence ID" value="NZ_JBHTJP010000032.1"/>
</dbReference>
<dbReference type="PROSITE" id="PS00452">
    <property type="entry name" value="GUANYLATE_CYCLASE_1"/>
    <property type="match status" value="1"/>
</dbReference>
<evidence type="ECO:0000313" key="11">
    <source>
        <dbReference type="EMBL" id="MFD0975679.1"/>
    </source>
</evidence>
<dbReference type="Gene3D" id="3.30.70.1230">
    <property type="entry name" value="Nucleotide cyclase"/>
    <property type="match status" value="1"/>
</dbReference>
<comment type="caution">
    <text evidence="11">The sequence shown here is derived from an EMBL/GenBank/DDBJ whole genome shotgun (WGS) entry which is preliminary data.</text>
</comment>
<proteinExistence type="inferred from homology"/>